<proteinExistence type="predicted"/>
<accession>A0A3P6TL39</accession>
<dbReference type="AlphaFoldDB" id="A0A3P6TL39"/>
<name>A0A3P6TL39_DIBLA</name>
<sequence>MVQHVPFLWRVRVGNNIRVLWDFIFLPGQGPQARGITTEDFSKPELYANMKHFDLNSALTYPAPPPADDASATGKAKTT</sequence>
<feature type="region of interest" description="Disordered" evidence="1">
    <location>
        <begin position="59"/>
        <end position="79"/>
    </location>
</feature>
<dbReference type="EMBL" id="UYRU01043808">
    <property type="protein sequence ID" value="VDK83933.1"/>
    <property type="molecule type" value="Genomic_DNA"/>
</dbReference>
<organism evidence="2 3">
    <name type="scientific">Dibothriocephalus latus</name>
    <name type="common">Fish tapeworm</name>
    <name type="synonym">Diphyllobothrium latum</name>
    <dbReference type="NCBI Taxonomy" id="60516"/>
    <lineage>
        <taxon>Eukaryota</taxon>
        <taxon>Metazoa</taxon>
        <taxon>Spiralia</taxon>
        <taxon>Lophotrochozoa</taxon>
        <taxon>Platyhelminthes</taxon>
        <taxon>Cestoda</taxon>
        <taxon>Eucestoda</taxon>
        <taxon>Diphyllobothriidea</taxon>
        <taxon>Diphyllobothriidae</taxon>
        <taxon>Dibothriocephalus</taxon>
    </lineage>
</organism>
<reference evidence="2 3" key="1">
    <citation type="submission" date="2018-11" db="EMBL/GenBank/DDBJ databases">
        <authorList>
            <consortium name="Pathogen Informatics"/>
        </authorList>
    </citation>
    <scope>NUCLEOTIDE SEQUENCE [LARGE SCALE GENOMIC DNA]</scope>
</reference>
<protein>
    <submittedName>
        <fullName evidence="2">Uncharacterized protein</fullName>
    </submittedName>
</protein>
<dbReference type="OrthoDB" id="200948at2759"/>
<evidence type="ECO:0000256" key="1">
    <source>
        <dbReference type="SAM" id="MobiDB-lite"/>
    </source>
</evidence>
<dbReference type="Proteomes" id="UP000281553">
    <property type="component" value="Unassembled WGS sequence"/>
</dbReference>
<gene>
    <name evidence="2" type="ORF">DILT_LOCUS3530</name>
</gene>
<evidence type="ECO:0000313" key="2">
    <source>
        <dbReference type="EMBL" id="VDK83933.1"/>
    </source>
</evidence>
<keyword evidence="3" id="KW-1185">Reference proteome</keyword>
<evidence type="ECO:0000313" key="3">
    <source>
        <dbReference type="Proteomes" id="UP000281553"/>
    </source>
</evidence>